<keyword evidence="3" id="KW-1185">Reference proteome</keyword>
<reference evidence="2 3" key="1">
    <citation type="journal article" date="2015" name="Proc. Natl. Acad. Sci. U.S.A.">
        <title>The resurrection genome of Boea hygrometrica: A blueprint for survival of dehydration.</title>
        <authorList>
            <person name="Xiao L."/>
            <person name="Yang G."/>
            <person name="Zhang L."/>
            <person name="Yang X."/>
            <person name="Zhao S."/>
            <person name="Ji Z."/>
            <person name="Zhou Q."/>
            <person name="Hu M."/>
            <person name="Wang Y."/>
            <person name="Chen M."/>
            <person name="Xu Y."/>
            <person name="Jin H."/>
            <person name="Xiao X."/>
            <person name="Hu G."/>
            <person name="Bao F."/>
            <person name="Hu Y."/>
            <person name="Wan P."/>
            <person name="Li L."/>
            <person name="Deng X."/>
            <person name="Kuang T."/>
            <person name="Xiang C."/>
            <person name="Zhu J.K."/>
            <person name="Oliver M.J."/>
            <person name="He Y."/>
        </authorList>
    </citation>
    <scope>NUCLEOTIDE SEQUENCE [LARGE SCALE GENOMIC DNA]</scope>
    <source>
        <strain evidence="3">cv. XS01</strain>
    </source>
</reference>
<evidence type="ECO:0000313" key="2">
    <source>
        <dbReference type="EMBL" id="KZV24217.1"/>
    </source>
</evidence>
<evidence type="ECO:0000256" key="1">
    <source>
        <dbReference type="SAM" id="MobiDB-lite"/>
    </source>
</evidence>
<proteinExistence type="predicted"/>
<feature type="compositionally biased region" description="Basic residues" evidence="1">
    <location>
        <begin position="125"/>
        <end position="138"/>
    </location>
</feature>
<dbReference type="Proteomes" id="UP000250235">
    <property type="component" value="Unassembled WGS sequence"/>
</dbReference>
<gene>
    <name evidence="2" type="ORF">F511_38632</name>
</gene>
<protein>
    <submittedName>
        <fullName evidence="2">Uncharacterized protein</fullName>
    </submittedName>
</protein>
<feature type="region of interest" description="Disordered" evidence="1">
    <location>
        <begin position="86"/>
        <end position="161"/>
    </location>
</feature>
<dbReference type="EMBL" id="KV012848">
    <property type="protein sequence ID" value="KZV24217.1"/>
    <property type="molecule type" value="Genomic_DNA"/>
</dbReference>
<dbReference type="AlphaFoldDB" id="A0A2Z7AY54"/>
<organism evidence="2 3">
    <name type="scientific">Dorcoceras hygrometricum</name>
    <dbReference type="NCBI Taxonomy" id="472368"/>
    <lineage>
        <taxon>Eukaryota</taxon>
        <taxon>Viridiplantae</taxon>
        <taxon>Streptophyta</taxon>
        <taxon>Embryophyta</taxon>
        <taxon>Tracheophyta</taxon>
        <taxon>Spermatophyta</taxon>
        <taxon>Magnoliopsida</taxon>
        <taxon>eudicotyledons</taxon>
        <taxon>Gunneridae</taxon>
        <taxon>Pentapetalae</taxon>
        <taxon>asterids</taxon>
        <taxon>lamiids</taxon>
        <taxon>Lamiales</taxon>
        <taxon>Gesneriaceae</taxon>
        <taxon>Didymocarpoideae</taxon>
        <taxon>Trichosporeae</taxon>
        <taxon>Loxocarpinae</taxon>
        <taxon>Dorcoceras</taxon>
    </lineage>
</organism>
<name>A0A2Z7AY54_9LAMI</name>
<evidence type="ECO:0000313" key="3">
    <source>
        <dbReference type="Proteomes" id="UP000250235"/>
    </source>
</evidence>
<feature type="region of interest" description="Disordered" evidence="1">
    <location>
        <begin position="1"/>
        <end position="63"/>
    </location>
</feature>
<sequence length="161" mass="17274">MQCNPITIASGFTDLRPEQNLEENSCRNAAGDIAGRPPPPTKRAAHGRTSPPPSRKQVRDGRDLRAPIMAHSRTVHFATVREAAAHSRPPCAASAHDIARGGTAIRGRARGRSDGFDTNGISSSRRPKQVRRKGRRRVATAARVGGVDRRGGEEEVAGAME</sequence>
<accession>A0A2Z7AY54</accession>